<dbReference type="EMBL" id="JHEG04000001">
    <property type="protein sequence ID" value="KAF3884246.1"/>
    <property type="molecule type" value="Genomic_DNA"/>
</dbReference>
<dbReference type="AlphaFoldDB" id="A0A8S9SWL8"/>
<dbReference type="RefSeq" id="WP_038080523.1">
    <property type="nucleotide sequence ID" value="NZ_JHEG04000001.1"/>
</dbReference>
<dbReference type="InterPro" id="IPR027417">
    <property type="entry name" value="P-loop_NTPase"/>
</dbReference>
<reference evidence="1" key="2">
    <citation type="submission" date="2019-11" db="EMBL/GenBank/DDBJ databases">
        <title>Improved Assembly of Tolypothrix boutellei genome.</title>
        <authorList>
            <person name="Sarangi A.N."/>
            <person name="Mukherjee M."/>
            <person name="Ghosh S."/>
            <person name="Singh D."/>
            <person name="Das A."/>
            <person name="Kant S."/>
            <person name="Prusty A."/>
            <person name="Tripathy S."/>
        </authorList>
    </citation>
    <scope>NUCLEOTIDE SEQUENCE</scope>
    <source>
        <strain evidence="1">VB521301</strain>
    </source>
</reference>
<name>A0A8S9SWL8_9CYAN</name>
<protein>
    <submittedName>
        <fullName evidence="1">Uncharacterized protein</fullName>
    </submittedName>
</protein>
<evidence type="ECO:0000313" key="2">
    <source>
        <dbReference type="Proteomes" id="UP000029738"/>
    </source>
</evidence>
<accession>A0A8S9SWL8</accession>
<dbReference type="Proteomes" id="UP000029738">
    <property type="component" value="Unassembled WGS sequence"/>
</dbReference>
<comment type="caution">
    <text evidence="1">The sequence shown here is derived from an EMBL/GenBank/DDBJ whole genome shotgun (WGS) entry which is preliminary data.</text>
</comment>
<evidence type="ECO:0000313" key="1">
    <source>
        <dbReference type="EMBL" id="KAF3884246.1"/>
    </source>
</evidence>
<keyword evidence="2" id="KW-1185">Reference proteome</keyword>
<reference evidence="1" key="1">
    <citation type="journal article" date="2015" name="Genome Announc.">
        <title>Draft Genome Sequence of Tolypothrix boutellei Strain VB521301.</title>
        <authorList>
            <person name="Chandrababunaidu M.M."/>
            <person name="Singh D."/>
            <person name="Sen D."/>
            <person name="Bhan S."/>
            <person name="Das S."/>
            <person name="Gupta A."/>
            <person name="Adhikary S.P."/>
            <person name="Tripathy S."/>
        </authorList>
    </citation>
    <scope>NUCLEOTIDE SEQUENCE</scope>
    <source>
        <strain evidence="1">VB521301</strain>
    </source>
</reference>
<gene>
    <name evidence="1" type="ORF">DA73_0400001120</name>
</gene>
<dbReference type="SUPFAM" id="SSF52540">
    <property type="entry name" value="P-loop containing nucleoside triphosphate hydrolases"/>
    <property type="match status" value="1"/>
</dbReference>
<proteinExistence type="predicted"/>
<sequence length="670" mass="77806">MLTIQWQEEITSLQQSLRREISRISDDSEINIIKHICINNLESKLERLEEIEKNLNIDKYKIAFIGTIGQGKTTAICHLFNLIGDFKVSKNIGSKTKDVIETKELLSTGSGRTTLCEVILKASEKTYIEIEPYTVDEMENLIFEFCDSIANKDHPYLEQKIIISQEIERAIRNITELRINSNTVFESDKKSIIRNDVAKEIFEKLGLEELKKVALNNANLELRTKIQLEFDNQGNEKEWIRNSFSDINNVLLKEFAIPRKIYLYVSYDVLSGSNLSQFDSVVDTKGLDENPIRKDLQKYIESQDTICLFVTPFSAAPEANITKLMGYHLTSKSKEFHHRFVTVALPRRNEPEKTTGSDGSWDLGVQIKKEEILAAFGNLNLDFFPENVLFYDSLRYYRDDIVKINEIYDEEDVQAEKNEFIKAIGDIVQRRRNLLLNEIKNIKESFAKIKSGDALTGVEIKALENAIQKIENLRRLGKRVPSFVYEDFIDKYLEYYCNTYKAWNTKHAIHRNFGYYEPRDIDIYFDAKVVAEGIDEDEMLKKFTKEVKQELENILGDLIFTNESLKTLIPELVKEFYVLYDNFVYEVGTQIEEEIKIKLSPQSGKSEFWNALIAEKGKQRNKGESFAGNVCQTFKRELELETNLNKFFQSKAEEHWEKLVVKILGFFGQK</sequence>
<organism evidence="1 2">
    <name type="scientific">Tolypothrix bouteillei VB521301</name>
    <dbReference type="NCBI Taxonomy" id="1479485"/>
    <lineage>
        <taxon>Bacteria</taxon>
        <taxon>Bacillati</taxon>
        <taxon>Cyanobacteriota</taxon>
        <taxon>Cyanophyceae</taxon>
        <taxon>Nostocales</taxon>
        <taxon>Tolypothrichaceae</taxon>
        <taxon>Tolypothrix</taxon>
    </lineage>
</organism>